<keyword evidence="2" id="KW-0677">Repeat</keyword>
<dbReference type="PANTHER" id="PTHR15454:SF37">
    <property type="entry name" value="OUTER ARM DYNEIN LIGHT CHAIN 1 PROTEIN"/>
    <property type="match status" value="1"/>
</dbReference>
<keyword evidence="6" id="KW-0067">ATP-binding</keyword>
<organism evidence="6 7">
    <name type="scientific">Hondaea fermentalgiana</name>
    <dbReference type="NCBI Taxonomy" id="2315210"/>
    <lineage>
        <taxon>Eukaryota</taxon>
        <taxon>Sar</taxon>
        <taxon>Stramenopiles</taxon>
        <taxon>Bigyra</taxon>
        <taxon>Labyrinthulomycetes</taxon>
        <taxon>Thraustochytrida</taxon>
        <taxon>Thraustochytriidae</taxon>
        <taxon>Hondaea</taxon>
    </lineage>
</organism>
<evidence type="ECO:0000256" key="2">
    <source>
        <dbReference type="ARBA" id="ARBA00022737"/>
    </source>
</evidence>
<dbReference type="Gene3D" id="2.60.120.920">
    <property type="match status" value="1"/>
</dbReference>
<feature type="compositionally biased region" description="Basic and acidic residues" evidence="3">
    <location>
        <begin position="1336"/>
        <end position="1347"/>
    </location>
</feature>
<evidence type="ECO:0000259" key="5">
    <source>
        <dbReference type="Pfam" id="PF00622"/>
    </source>
</evidence>
<evidence type="ECO:0000256" key="4">
    <source>
        <dbReference type="SAM" id="Phobius"/>
    </source>
</evidence>
<evidence type="ECO:0000313" key="7">
    <source>
        <dbReference type="Proteomes" id="UP000241890"/>
    </source>
</evidence>
<keyword evidence="6" id="KW-0378">Hydrolase</keyword>
<dbReference type="InterPro" id="IPR003877">
    <property type="entry name" value="SPRY_dom"/>
</dbReference>
<evidence type="ECO:0000313" key="6">
    <source>
        <dbReference type="EMBL" id="GBG32890.1"/>
    </source>
</evidence>
<feature type="compositionally biased region" description="Basic and acidic residues" evidence="3">
    <location>
        <begin position="62"/>
        <end position="83"/>
    </location>
</feature>
<dbReference type="InterPro" id="IPR032675">
    <property type="entry name" value="LRR_dom_sf"/>
</dbReference>
<dbReference type="EMBL" id="BEYU01000134">
    <property type="protein sequence ID" value="GBG32890.1"/>
    <property type="molecule type" value="Genomic_DNA"/>
</dbReference>
<comment type="caution">
    <text evidence="6">The sequence shown here is derived from an EMBL/GenBank/DDBJ whole genome shotgun (WGS) entry which is preliminary data.</text>
</comment>
<keyword evidence="4" id="KW-0812">Transmembrane</keyword>
<dbReference type="CDD" id="cd11709">
    <property type="entry name" value="SPRY"/>
    <property type="match status" value="1"/>
</dbReference>
<dbReference type="InterPro" id="IPR013320">
    <property type="entry name" value="ConA-like_dom_sf"/>
</dbReference>
<reference evidence="6 7" key="1">
    <citation type="submission" date="2017-12" db="EMBL/GenBank/DDBJ databases">
        <title>Sequencing, de novo assembly and annotation of complete genome of a new Thraustochytrid species, strain FCC1311.</title>
        <authorList>
            <person name="Sedici K."/>
            <person name="Godart F."/>
            <person name="Aiese Cigliano R."/>
            <person name="Sanseverino W."/>
            <person name="Barakat M."/>
            <person name="Ortet P."/>
            <person name="Marechal E."/>
            <person name="Cagnac O."/>
            <person name="Amato A."/>
        </authorList>
    </citation>
    <scope>NUCLEOTIDE SEQUENCE [LARGE SCALE GENOMIC DNA]</scope>
</reference>
<keyword evidence="6" id="KW-0547">Nucleotide-binding</keyword>
<keyword evidence="1" id="KW-0433">Leucine-rich repeat</keyword>
<dbReference type="SUPFAM" id="SSF49899">
    <property type="entry name" value="Concanavalin A-like lectins/glucanases"/>
    <property type="match status" value="1"/>
</dbReference>
<evidence type="ECO:0000256" key="3">
    <source>
        <dbReference type="SAM" id="MobiDB-lite"/>
    </source>
</evidence>
<dbReference type="SUPFAM" id="SSF48371">
    <property type="entry name" value="ARM repeat"/>
    <property type="match status" value="1"/>
</dbReference>
<keyword evidence="4" id="KW-1133">Transmembrane helix</keyword>
<feature type="domain" description="SPRY" evidence="5">
    <location>
        <begin position="1760"/>
        <end position="1867"/>
    </location>
</feature>
<dbReference type="SUPFAM" id="SSF52058">
    <property type="entry name" value="L domain-like"/>
    <property type="match status" value="1"/>
</dbReference>
<dbReference type="OrthoDB" id="1397799at2759"/>
<dbReference type="Pfam" id="PF00622">
    <property type="entry name" value="SPRY"/>
    <property type="match status" value="1"/>
</dbReference>
<dbReference type="GO" id="GO:0004386">
    <property type="term" value="F:helicase activity"/>
    <property type="evidence" value="ECO:0007669"/>
    <property type="project" value="UniProtKB-KW"/>
</dbReference>
<dbReference type="InterPro" id="IPR043136">
    <property type="entry name" value="B30.2/SPRY_sf"/>
</dbReference>
<evidence type="ECO:0000256" key="1">
    <source>
        <dbReference type="ARBA" id="ARBA00022614"/>
    </source>
</evidence>
<dbReference type="Proteomes" id="UP000241890">
    <property type="component" value="Unassembled WGS sequence"/>
</dbReference>
<feature type="transmembrane region" description="Helical" evidence="4">
    <location>
        <begin position="7"/>
        <end position="31"/>
    </location>
</feature>
<accession>A0A2R5GPV4</accession>
<keyword evidence="4" id="KW-0472">Membrane</keyword>
<sequence>MAIFDFSFVWILTYILVYALLESFLCIGDIFDIFLTTSLDLGAIATPNGVQALTQASESIEDAEKREGERAEQRRSAESSKRRSLRDAIDETLEYDQLPSELAFEEEVSNHAEDVALAVNGEDVNDGFARQRRRPSDKRYLRRRSSCYKVFNVVEAVFLHDDSSLAHCVTSFLSVRQHVGLAQVSRALLETVREVPLRLDYSKRVVDPQLLESVFGPRSRNSRATSWRVAGLYSSISDLRTLFNVIDPGDLEFIGLVNPRVRSLEPMRACTKLLRFELHGCESALSLEPLLDLAPTLRGLSLLACRQIEDVSIAEHLPELRMLSIFRSSRIKNLPEFARSSQLEFLSAGECADLASMDPIRSLNHLRVLDLSHVRSVTSLEHLRSASQLRVLILDRCVNLTSLQGLECCNALEVLRLNFISELPSLCGLEHCPNLTSLELTGLRNIEDLSPLAECEKLEDLLLLKCSKVVSLGPLRSLTRSMRRLIVSGCQRLQSEDDAGVIEACTRLIVFECAACHPGLLISLMNCTRPTILAAAERELPVLSQYDFETAALPEVKRRLSADANANDKRAALRVIQACSANNLMLSAMVREDVVEALVSSLFSAEECAEVDETCSEQSQEMDCGGDAHRAAASMRSRDYVVEALRALGALIKDTESSRRVLGVALSVEHIAGLIFVPEDLVEAREELKGDLLVPSGTLLDEEKCTAEAARVLARVLQHTPASGRSALSSRIIETNAPLVAVDMMSACSMDRTRRPLIVFLNTLLDANCVSSAMRENLAHDLLEVGLVDALLATSEFASIETQMLTVALLASVSKAGDAGVVLIKALCKRSGSFDRLVALLNSSEDREVLRSIVQVLLQTPVECTRTVAQTPKLLTSLMACMQRELHYEDHAHFSSQSEASLLLLTIQFMGVLARHHESACVMISEEASTSAGVRSARSRAAPPSRCSLPSCQIVRELHGVILNGPYVTRIACARVLVDLARASQRFKVALVDSFKHSKGLKDLFMLAAQGASSTSDVMAGLDLLLILLEEPGVADLGARFSTVQASGFTQGLVRLALMARTQDHVDAVARALALMLASRSQRLIHDGVIVSLVGKVQTMNIHIQTHMPRLLSRSRRRSSPSRMNASARNRGTERAAALRMLVALIDLGRAEDVVKTLGNLRVFDHLAASLVDDDHACRELAVRLLEVTMQICDDQSDCARGQKQSASIQKLFIQSIVRNPLLPRFPSLVLQALIELLASGSSKARVSSARVLAMAISRCEDVCHALLGSQEHLSFEQQEAHRRSRGSAGSRASLTLSGLRSLHNAGPESPQDGSDKESDDEGQISREVEEEAEDEERHCGSDGTEAREEDTEQGMGAVAHRDRKGGMCAEARPAPLVTTDNVALDEDGDNIFIALRVLLMEPCLPSRRSVSMAKDGLVEVSVAGGLTDSWEHTVEDMGRGTTWSSLSACEAAPQPLAEEVEAGCELVEALIKADASRVRLSSKDTCEPLVAALVDLEAFSALAIYLCSSALAADTRLRGYKALAAFVHGRSDRLLVLDEHAPLLKSIVDKVLVGDVDLYASFVDLLGSLRNPDEADFIELCARFAEAGLADGLKRWQTRLAEGGASRARCRAEVDLGRALLVPALHGSTAVLDADSIADLEDLVSGLFASDERLELRIAYGRLLGTLDPGFLDDASEVFGGTVAQGQTFRDLSMQERLYEAEQLRSYHVVFQRVRGFPVVFSHEEIFSIRVQEWTTFAIQSPVGRVGRNHTLLTLSHRRVYYEVELLDEFDPETLVGWVSNLFQSGVILGYTAGGVSEDPESWGLRLGDLFSPKDVLGVAADLDAQMLVFTRNGKTFGHTIKLPGGIDAVFPAVTTSDLHAFFNFGSRPFRFSAPSRGYRSVFRSVNV</sequence>
<keyword evidence="6" id="KW-0347">Helicase</keyword>
<protein>
    <submittedName>
        <fullName evidence="6">ATP-dependent RNA helicase Ddx1</fullName>
    </submittedName>
</protein>
<name>A0A2R5GPV4_9STRA</name>
<dbReference type="PANTHER" id="PTHR15454">
    <property type="entry name" value="NISCHARIN RELATED"/>
    <property type="match status" value="1"/>
</dbReference>
<feature type="region of interest" description="Disordered" evidence="3">
    <location>
        <begin position="1301"/>
        <end position="1365"/>
    </location>
</feature>
<dbReference type="InParanoid" id="A0A2R5GPV4"/>
<feature type="region of interest" description="Disordered" evidence="3">
    <location>
        <begin position="58"/>
        <end position="83"/>
    </location>
</feature>
<feature type="region of interest" description="Disordered" evidence="3">
    <location>
        <begin position="1111"/>
        <end position="1132"/>
    </location>
</feature>
<proteinExistence type="predicted"/>
<feature type="compositionally biased region" description="Low complexity" evidence="3">
    <location>
        <begin position="1121"/>
        <end position="1130"/>
    </location>
</feature>
<dbReference type="InterPro" id="IPR016024">
    <property type="entry name" value="ARM-type_fold"/>
</dbReference>
<dbReference type="GO" id="GO:0005737">
    <property type="term" value="C:cytoplasm"/>
    <property type="evidence" value="ECO:0007669"/>
    <property type="project" value="TreeGrafter"/>
</dbReference>
<feature type="compositionally biased region" description="Acidic residues" evidence="3">
    <location>
        <begin position="1318"/>
        <end position="1335"/>
    </location>
</feature>
<dbReference type="Gene3D" id="3.80.10.10">
    <property type="entry name" value="Ribonuclease Inhibitor"/>
    <property type="match status" value="2"/>
</dbReference>
<keyword evidence="7" id="KW-1185">Reference proteome</keyword>
<gene>
    <name evidence="6" type="ORF">FCC1311_091152</name>
</gene>